<dbReference type="AlphaFoldDB" id="X1KNN3"/>
<comment type="caution">
    <text evidence="3">The sequence shown here is derived from an EMBL/GenBank/DDBJ whole genome shotgun (WGS) entry which is preliminary data.</text>
</comment>
<sequence>SLTVGQYIPKSIALTNPDKTMMSLTGIIFYTKIITFPVVYIYANISKAIANLFKIKTETDSLRRSDIIHAMSEYEEESSRLAARLFNFSKRVVSEVMIPLNTCLYRTIFMARKPSGFNSVQRLASDFSFCWFDKRIKYVKRKQTTYCY</sequence>
<keyword evidence="1" id="KW-0812">Transmembrane</keyword>
<feature type="transmembrane region" description="Helical" evidence="1">
    <location>
        <begin position="20"/>
        <end position="43"/>
    </location>
</feature>
<dbReference type="Pfam" id="PF01595">
    <property type="entry name" value="CNNM"/>
    <property type="match status" value="1"/>
</dbReference>
<feature type="non-terminal residue" evidence="3">
    <location>
        <position position="1"/>
    </location>
</feature>
<dbReference type="EMBL" id="BARV01001359">
    <property type="protein sequence ID" value="GAH95240.1"/>
    <property type="molecule type" value="Genomic_DNA"/>
</dbReference>
<name>X1KNN3_9ZZZZ</name>
<protein>
    <recommendedName>
        <fullName evidence="2">CNNM transmembrane domain-containing protein</fullName>
    </recommendedName>
</protein>
<gene>
    <name evidence="3" type="ORF">S06H3_03998</name>
</gene>
<evidence type="ECO:0000259" key="2">
    <source>
        <dbReference type="Pfam" id="PF01595"/>
    </source>
</evidence>
<organism evidence="3">
    <name type="scientific">marine sediment metagenome</name>
    <dbReference type="NCBI Taxonomy" id="412755"/>
    <lineage>
        <taxon>unclassified sequences</taxon>
        <taxon>metagenomes</taxon>
        <taxon>ecological metagenomes</taxon>
    </lineage>
</organism>
<dbReference type="InterPro" id="IPR002550">
    <property type="entry name" value="CNNM"/>
</dbReference>
<feature type="domain" description="CNNM transmembrane" evidence="2">
    <location>
        <begin position="2"/>
        <end position="77"/>
    </location>
</feature>
<keyword evidence="1" id="KW-1133">Transmembrane helix</keyword>
<keyword evidence="1" id="KW-0472">Membrane</keyword>
<evidence type="ECO:0000256" key="1">
    <source>
        <dbReference type="SAM" id="Phobius"/>
    </source>
</evidence>
<reference evidence="3" key="1">
    <citation type="journal article" date="2014" name="Front. Microbiol.">
        <title>High frequency of phylogenetically diverse reductive dehalogenase-homologous genes in deep subseafloor sedimentary metagenomes.</title>
        <authorList>
            <person name="Kawai M."/>
            <person name="Futagami T."/>
            <person name="Toyoda A."/>
            <person name="Takaki Y."/>
            <person name="Nishi S."/>
            <person name="Hori S."/>
            <person name="Arai W."/>
            <person name="Tsubouchi T."/>
            <person name="Morono Y."/>
            <person name="Uchiyama I."/>
            <person name="Ito T."/>
            <person name="Fujiyama A."/>
            <person name="Inagaki F."/>
            <person name="Takami H."/>
        </authorList>
    </citation>
    <scope>NUCLEOTIDE SEQUENCE</scope>
    <source>
        <strain evidence="3">Expedition CK06-06</strain>
    </source>
</reference>
<proteinExistence type="predicted"/>
<evidence type="ECO:0000313" key="3">
    <source>
        <dbReference type="EMBL" id="GAH95240.1"/>
    </source>
</evidence>
<accession>X1KNN3</accession>